<evidence type="ECO:0000313" key="3">
    <source>
        <dbReference type="EMBL" id="KAK9162850.1"/>
    </source>
</evidence>
<organism evidence="3 4">
    <name type="scientific">Stephania yunnanensis</name>
    <dbReference type="NCBI Taxonomy" id="152371"/>
    <lineage>
        <taxon>Eukaryota</taxon>
        <taxon>Viridiplantae</taxon>
        <taxon>Streptophyta</taxon>
        <taxon>Embryophyta</taxon>
        <taxon>Tracheophyta</taxon>
        <taxon>Spermatophyta</taxon>
        <taxon>Magnoliopsida</taxon>
        <taxon>Ranunculales</taxon>
        <taxon>Menispermaceae</taxon>
        <taxon>Menispermoideae</taxon>
        <taxon>Cissampelideae</taxon>
        <taxon>Stephania</taxon>
    </lineage>
</organism>
<dbReference type="PANTHER" id="PTHR10314">
    <property type="entry name" value="CYSTATHIONINE BETA-SYNTHASE"/>
    <property type="match status" value="1"/>
</dbReference>
<comment type="caution">
    <text evidence="3">The sequence shown here is derived from an EMBL/GenBank/DDBJ whole genome shotgun (WGS) entry which is preliminary data.</text>
</comment>
<feature type="transmembrane region" description="Helical" evidence="1">
    <location>
        <begin position="31"/>
        <end position="53"/>
    </location>
</feature>
<evidence type="ECO:0000256" key="1">
    <source>
        <dbReference type="SAM" id="Phobius"/>
    </source>
</evidence>
<protein>
    <recommendedName>
        <fullName evidence="2">Tryptophan synthase beta chain-like PALP domain-containing protein</fullName>
    </recommendedName>
</protein>
<gene>
    <name evidence="3" type="ORF">Syun_003752</name>
</gene>
<keyword evidence="1" id="KW-0812">Transmembrane</keyword>
<name>A0AAP0Q0V4_9MAGN</name>
<proteinExistence type="predicted"/>
<dbReference type="Pfam" id="PF00291">
    <property type="entry name" value="PALP"/>
    <property type="match status" value="1"/>
</dbReference>
<dbReference type="AlphaFoldDB" id="A0AAP0Q0V4"/>
<dbReference type="Gene3D" id="3.40.50.1100">
    <property type="match status" value="1"/>
</dbReference>
<dbReference type="Proteomes" id="UP001420932">
    <property type="component" value="Unassembled WGS sequence"/>
</dbReference>
<dbReference type="SUPFAM" id="SSF53686">
    <property type="entry name" value="Tryptophan synthase beta subunit-like PLP-dependent enzymes"/>
    <property type="match status" value="1"/>
</dbReference>
<accession>A0AAP0Q0V4</accession>
<feature type="transmembrane region" description="Helical" evidence="1">
    <location>
        <begin position="73"/>
        <end position="93"/>
    </location>
</feature>
<evidence type="ECO:0000259" key="2">
    <source>
        <dbReference type="Pfam" id="PF00291"/>
    </source>
</evidence>
<dbReference type="InterPro" id="IPR001926">
    <property type="entry name" value="TrpB-like_PALP"/>
</dbReference>
<keyword evidence="1" id="KW-1133">Transmembrane helix</keyword>
<dbReference type="InterPro" id="IPR050214">
    <property type="entry name" value="Cys_Synth/Cystath_Beta-Synth"/>
</dbReference>
<evidence type="ECO:0000313" key="4">
    <source>
        <dbReference type="Proteomes" id="UP001420932"/>
    </source>
</evidence>
<reference evidence="3 4" key="1">
    <citation type="submission" date="2024-01" db="EMBL/GenBank/DDBJ databases">
        <title>Genome assemblies of Stephania.</title>
        <authorList>
            <person name="Yang L."/>
        </authorList>
    </citation>
    <scope>NUCLEOTIDE SEQUENCE [LARGE SCALE GENOMIC DNA]</scope>
    <source>
        <strain evidence="3">YNDBR</strain>
        <tissue evidence="3">Leaf</tissue>
    </source>
</reference>
<dbReference type="EMBL" id="JBBNAF010000002">
    <property type="protein sequence ID" value="KAK9162850.1"/>
    <property type="molecule type" value="Genomic_DNA"/>
</dbReference>
<sequence>MELHLFDRRPIVRPRLLPSSGSRNGERYSQLNSYLCSNVGVISITIAVVAISFQQIHYETTGPEIREDTRGKVGIFVIRIGTGGTISGVGRFLKKQNPKVKLSMTLDGAWATVSAGSNKADRVLTTMLRWQGNLCSTIPLGSIGRVSTTVIDYVFITITPYLHSVPTVIGYVSVITRLIYTVSTVIGLVYVTTTPHLYSAATEKHTARDGEHDFGDSSHWSVQNKWILPQGVR</sequence>
<keyword evidence="1" id="KW-0472">Membrane</keyword>
<keyword evidence="4" id="KW-1185">Reference proteome</keyword>
<feature type="domain" description="Tryptophan synthase beta chain-like PALP" evidence="2">
    <location>
        <begin position="58"/>
        <end position="102"/>
    </location>
</feature>
<dbReference type="InterPro" id="IPR036052">
    <property type="entry name" value="TrpB-like_PALP_sf"/>
</dbReference>